<reference evidence="2 3" key="1">
    <citation type="submission" date="2019-05" db="EMBL/GenBank/DDBJ databases">
        <authorList>
            <person name="Hariharan J."/>
            <person name="Choudoir M.J."/>
            <person name="Diebold P."/>
            <person name="Panke-Buisse K."/>
            <person name="Buckley D.H."/>
        </authorList>
    </citation>
    <scope>NUCLEOTIDE SEQUENCE [LARGE SCALE GENOMIC DNA]</scope>
    <source>
        <strain evidence="2 3">SUN51</strain>
    </source>
</reference>
<dbReference type="EMBL" id="VDFC01000046">
    <property type="protein sequence ID" value="KAA0931900.1"/>
    <property type="molecule type" value="Genomic_DNA"/>
</dbReference>
<feature type="transmembrane region" description="Helical" evidence="1">
    <location>
        <begin position="140"/>
        <end position="160"/>
    </location>
</feature>
<dbReference type="RefSeq" id="WP_149513322.1">
    <property type="nucleotide sequence ID" value="NZ_VDFC01000046.1"/>
</dbReference>
<evidence type="ECO:0000313" key="3">
    <source>
        <dbReference type="Proteomes" id="UP000324965"/>
    </source>
</evidence>
<feature type="transmembrane region" description="Helical" evidence="1">
    <location>
        <begin position="63"/>
        <end position="85"/>
    </location>
</feature>
<sequence length="178" mass="19793">MSIKWSVAKIAGAHFKTYWDASKDRPMASDYLTFIGLPLLISVFAGAMTHFDHFHLRDVSKLIGGMGVFTGLLFGLLTNVFTLSLRVRRDEGLDSEHVVVKQVRELFFNIAWAVVVGCALITALVVAAATHSTTSALGSIWTGLLSFLMLHLMFTILMALKRLWYAHEKVAKLPVKQK</sequence>
<evidence type="ECO:0000313" key="2">
    <source>
        <dbReference type="EMBL" id="KAA0931900.1"/>
    </source>
</evidence>
<keyword evidence="1" id="KW-0472">Membrane</keyword>
<feature type="transmembrane region" description="Helical" evidence="1">
    <location>
        <begin position="31"/>
        <end position="51"/>
    </location>
</feature>
<organism evidence="2 3">
    <name type="scientific">Streptomyces apricus</name>
    <dbReference type="NCBI Taxonomy" id="1828112"/>
    <lineage>
        <taxon>Bacteria</taxon>
        <taxon>Bacillati</taxon>
        <taxon>Actinomycetota</taxon>
        <taxon>Actinomycetes</taxon>
        <taxon>Kitasatosporales</taxon>
        <taxon>Streptomycetaceae</taxon>
        <taxon>Streptomyces</taxon>
    </lineage>
</organism>
<keyword evidence="1" id="KW-0812">Transmembrane</keyword>
<gene>
    <name evidence="2" type="ORF">FGF04_23865</name>
</gene>
<proteinExistence type="predicted"/>
<accession>A0A5B0APT0</accession>
<keyword evidence="1" id="KW-1133">Transmembrane helix</keyword>
<comment type="caution">
    <text evidence="2">The sequence shown here is derived from an EMBL/GenBank/DDBJ whole genome shotgun (WGS) entry which is preliminary data.</text>
</comment>
<evidence type="ECO:0000256" key="1">
    <source>
        <dbReference type="SAM" id="Phobius"/>
    </source>
</evidence>
<dbReference type="Proteomes" id="UP000324965">
    <property type="component" value="Unassembled WGS sequence"/>
</dbReference>
<dbReference type="OrthoDB" id="4218373at2"/>
<name>A0A5B0APT0_9ACTN</name>
<dbReference type="AlphaFoldDB" id="A0A5B0APT0"/>
<feature type="transmembrane region" description="Helical" evidence="1">
    <location>
        <begin position="106"/>
        <end position="128"/>
    </location>
</feature>
<protein>
    <submittedName>
        <fullName evidence="2">Uncharacterized protein</fullName>
    </submittedName>
</protein>
<keyword evidence="3" id="KW-1185">Reference proteome</keyword>